<organism evidence="1 2">
    <name type="scientific">Halobacillus dabanensis</name>
    <dbReference type="NCBI Taxonomy" id="240302"/>
    <lineage>
        <taxon>Bacteria</taxon>
        <taxon>Bacillati</taxon>
        <taxon>Bacillota</taxon>
        <taxon>Bacilli</taxon>
        <taxon>Bacillales</taxon>
        <taxon>Bacillaceae</taxon>
        <taxon>Halobacillus</taxon>
    </lineage>
</organism>
<sequence length="105" mass="11903">MKITKKSGEILQSHGALDHNIYYSNELTGRQGSLGFLNFIEMEEDEELLLGQSLFKNEDHYYEIMKNVGSDDIIQYLDGHIKDIVEMNRVVTSSFTSVKASQANA</sequence>
<gene>
    <name evidence="1" type="ORF">SAMN04487936_10954</name>
</gene>
<proteinExistence type="predicted"/>
<accession>A0A1I3XND5</accession>
<dbReference type="AlphaFoldDB" id="A0A1I3XND5"/>
<dbReference type="EMBL" id="FOSB01000009">
    <property type="protein sequence ID" value="SFK21064.1"/>
    <property type="molecule type" value="Genomic_DNA"/>
</dbReference>
<dbReference type="Gene3D" id="3.30.70.100">
    <property type="match status" value="1"/>
</dbReference>
<keyword evidence="2" id="KW-1185">Reference proteome</keyword>
<name>A0A1I3XND5_HALDA</name>
<dbReference type="Proteomes" id="UP000183557">
    <property type="component" value="Unassembled WGS sequence"/>
</dbReference>
<protein>
    <submittedName>
        <fullName evidence="1">Uncharacterized protein</fullName>
    </submittedName>
</protein>
<evidence type="ECO:0000313" key="1">
    <source>
        <dbReference type="EMBL" id="SFK21064.1"/>
    </source>
</evidence>
<evidence type="ECO:0000313" key="2">
    <source>
        <dbReference type="Proteomes" id="UP000183557"/>
    </source>
</evidence>
<reference evidence="2" key="1">
    <citation type="submission" date="2016-10" db="EMBL/GenBank/DDBJ databases">
        <authorList>
            <person name="Varghese N."/>
            <person name="Submissions S."/>
        </authorList>
    </citation>
    <scope>NUCLEOTIDE SEQUENCE [LARGE SCALE GENOMIC DNA]</scope>
    <source>
        <strain evidence="2">CGMCC 1.3704</strain>
    </source>
</reference>